<sequence>MKKLNDKIRTEKDTLYIFSNDFFTEAVGITEKENEVATKFLSIIGTTKDDDEEIMLVLQPQQLYNSLVNIQRYIQK</sequence>
<evidence type="ECO:0000313" key="1">
    <source>
        <dbReference type="EMBL" id="SNS78723.1"/>
    </source>
</evidence>
<evidence type="ECO:0000313" key="2">
    <source>
        <dbReference type="Proteomes" id="UP000198480"/>
    </source>
</evidence>
<protein>
    <submittedName>
        <fullName evidence="1">Uncharacterized protein</fullName>
    </submittedName>
</protein>
<organism evidence="1 2">
    <name type="scientific">Belliella buryatensis</name>
    <dbReference type="NCBI Taxonomy" id="1500549"/>
    <lineage>
        <taxon>Bacteria</taxon>
        <taxon>Pseudomonadati</taxon>
        <taxon>Bacteroidota</taxon>
        <taxon>Cytophagia</taxon>
        <taxon>Cytophagales</taxon>
        <taxon>Cyclobacteriaceae</taxon>
        <taxon>Belliella</taxon>
    </lineage>
</organism>
<proteinExistence type="predicted"/>
<keyword evidence="2" id="KW-1185">Reference proteome</keyword>
<dbReference type="EMBL" id="FZOK01000035">
    <property type="protein sequence ID" value="SNS78723.1"/>
    <property type="molecule type" value="Genomic_DNA"/>
</dbReference>
<dbReference type="Proteomes" id="UP000198480">
    <property type="component" value="Unassembled WGS sequence"/>
</dbReference>
<reference evidence="2" key="1">
    <citation type="submission" date="2017-06" db="EMBL/GenBank/DDBJ databases">
        <authorList>
            <person name="Varghese N."/>
            <person name="Submissions S."/>
        </authorList>
    </citation>
    <scope>NUCLEOTIDE SEQUENCE [LARGE SCALE GENOMIC DNA]</scope>
    <source>
        <strain evidence="2">5C</strain>
    </source>
</reference>
<dbReference type="RefSeq" id="WP_089242538.1">
    <property type="nucleotide sequence ID" value="NZ_FZOK01000035.1"/>
</dbReference>
<gene>
    <name evidence="1" type="ORF">SAMN06295967_1352</name>
</gene>
<name>A0A239HD42_9BACT</name>
<dbReference type="AlphaFoldDB" id="A0A239HD42"/>
<accession>A0A239HD42</accession>